<feature type="transmembrane region" description="Helical" evidence="1">
    <location>
        <begin position="169"/>
        <end position="192"/>
    </location>
</feature>
<keyword evidence="1" id="KW-1133">Transmembrane helix</keyword>
<dbReference type="KEGG" id="mprt:ET475_07050"/>
<dbReference type="OrthoDB" id="3209791at2"/>
<dbReference type="AlphaFoldDB" id="A0A4P6EF61"/>
<protein>
    <submittedName>
        <fullName evidence="2">Uncharacterized protein</fullName>
    </submittedName>
</protein>
<feature type="transmembrane region" description="Helical" evidence="1">
    <location>
        <begin position="137"/>
        <end position="162"/>
    </location>
</feature>
<evidence type="ECO:0000313" key="2">
    <source>
        <dbReference type="EMBL" id="QAY59769.1"/>
    </source>
</evidence>
<feature type="transmembrane region" description="Helical" evidence="1">
    <location>
        <begin position="94"/>
        <end position="117"/>
    </location>
</feature>
<keyword evidence="1" id="KW-0812">Transmembrane</keyword>
<sequence length="237" mass="25486">MTTITPAVARGRIFNVVRMQLINRMTFGWIPLLILGGVFVFSMAIWLMIPYGGPKYSGGAQALIWYLFAVGLQSLTLTFPFSQAMSVTRREFFFGTYLTAAMSAALLAVIFTLGGMLEEATNGWGLNGWMFYTDWTWTAGPLGAALSVFAAAMFTFTAGFWGATVFKRFGGIGLTIILVGIGAVLVVGLWIVGRLNAWVAVFGWIAGAGVVPLSLLLLGVMAVLAATAFGMLRRLVP</sequence>
<proteinExistence type="predicted"/>
<feature type="transmembrane region" description="Helical" evidence="1">
    <location>
        <begin position="63"/>
        <end position="82"/>
    </location>
</feature>
<feature type="transmembrane region" description="Helical" evidence="1">
    <location>
        <begin position="27"/>
        <end position="51"/>
    </location>
</feature>
<reference evidence="2 3" key="1">
    <citation type="submission" date="2019-01" db="EMBL/GenBank/DDBJ databases">
        <title>Genome sequencing of strain DFW100M-13.</title>
        <authorList>
            <person name="Heo J."/>
            <person name="Kim S.-J."/>
            <person name="Kim J.-S."/>
            <person name="Hong S.-B."/>
            <person name="Kwon S.-W."/>
        </authorList>
    </citation>
    <scope>NUCLEOTIDE SEQUENCE [LARGE SCALE GENOMIC DNA]</scope>
    <source>
        <strain evidence="2 3">DFW100M-13</strain>
    </source>
</reference>
<evidence type="ECO:0000313" key="3">
    <source>
        <dbReference type="Proteomes" id="UP000293995"/>
    </source>
</evidence>
<evidence type="ECO:0000256" key="1">
    <source>
        <dbReference type="SAM" id="Phobius"/>
    </source>
</evidence>
<gene>
    <name evidence="2" type="ORF">ET475_07050</name>
</gene>
<keyword evidence="1" id="KW-0472">Membrane</keyword>
<name>A0A4P6EF61_9MICO</name>
<dbReference type="RefSeq" id="WP_129387775.1">
    <property type="nucleotide sequence ID" value="NZ_CP035494.1"/>
</dbReference>
<feature type="transmembrane region" description="Helical" evidence="1">
    <location>
        <begin position="204"/>
        <end position="232"/>
    </location>
</feature>
<accession>A0A4P6EF61</accession>
<dbReference type="Proteomes" id="UP000293995">
    <property type="component" value="Chromosome"/>
</dbReference>
<keyword evidence="3" id="KW-1185">Reference proteome</keyword>
<dbReference type="EMBL" id="CP035494">
    <property type="protein sequence ID" value="QAY59769.1"/>
    <property type="molecule type" value="Genomic_DNA"/>
</dbReference>
<organism evidence="2 3">
    <name type="scientific">Microbacterium protaetiae</name>
    <dbReference type="NCBI Taxonomy" id="2509458"/>
    <lineage>
        <taxon>Bacteria</taxon>
        <taxon>Bacillati</taxon>
        <taxon>Actinomycetota</taxon>
        <taxon>Actinomycetes</taxon>
        <taxon>Micrococcales</taxon>
        <taxon>Microbacteriaceae</taxon>
        <taxon>Microbacterium</taxon>
    </lineage>
</organism>